<dbReference type="PROSITE" id="PS51318">
    <property type="entry name" value="TAT"/>
    <property type="match status" value="1"/>
</dbReference>
<gene>
    <name evidence="3" type="ORF">ETSY1_21350</name>
</gene>
<organism evidence="3 4">
    <name type="scientific">Entotheonella factor</name>
    <dbReference type="NCBI Taxonomy" id="1429438"/>
    <lineage>
        <taxon>Bacteria</taxon>
        <taxon>Pseudomonadati</taxon>
        <taxon>Nitrospinota/Tectimicrobiota group</taxon>
        <taxon>Candidatus Tectimicrobiota</taxon>
        <taxon>Candidatus Entotheonellia</taxon>
        <taxon>Candidatus Entotheonellales</taxon>
        <taxon>Candidatus Entotheonellaceae</taxon>
        <taxon>Candidatus Entotheonella</taxon>
    </lineage>
</organism>
<reference evidence="3 4" key="1">
    <citation type="journal article" date="2014" name="Nature">
        <title>An environmental bacterial taxon with a large and distinct metabolic repertoire.</title>
        <authorList>
            <person name="Wilson M.C."/>
            <person name="Mori T."/>
            <person name="Ruckert C."/>
            <person name="Uria A.R."/>
            <person name="Helf M.J."/>
            <person name="Takada K."/>
            <person name="Gernert C."/>
            <person name="Steffens U.A."/>
            <person name="Heycke N."/>
            <person name="Schmitt S."/>
            <person name="Rinke C."/>
            <person name="Helfrich E.J."/>
            <person name="Brachmann A.O."/>
            <person name="Gurgui C."/>
            <person name="Wakimoto T."/>
            <person name="Kracht M."/>
            <person name="Crusemann M."/>
            <person name="Hentschel U."/>
            <person name="Abe I."/>
            <person name="Matsunaga S."/>
            <person name="Kalinowski J."/>
            <person name="Takeyama H."/>
            <person name="Piel J."/>
        </authorList>
    </citation>
    <scope>NUCLEOTIDE SEQUENCE [LARGE SCALE GENOMIC DNA]</scope>
    <source>
        <strain evidence="4">TSY1</strain>
    </source>
</reference>
<evidence type="ECO:0000313" key="3">
    <source>
        <dbReference type="EMBL" id="ETW97787.1"/>
    </source>
</evidence>
<keyword evidence="2" id="KW-0812">Transmembrane</keyword>
<dbReference type="AlphaFoldDB" id="W4LIK4"/>
<keyword evidence="4" id="KW-1185">Reference proteome</keyword>
<protein>
    <recommendedName>
        <fullName evidence="5">Formate dehydrogenase</fullName>
    </recommendedName>
</protein>
<sequence>MRDKQQEGQPRRTFLAGMMAAVGGAAALLSRPKASDAREAAPEEPASGPVLYRRNEETERYYTSLYRS</sequence>
<dbReference type="EMBL" id="AZHW01000620">
    <property type="protein sequence ID" value="ETW97787.1"/>
    <property type="molecule type" value="Genomic_DNA"/>
</dbReference>
<evidence type="ECO:0008006" key="5">
    <source>
        <dbReference type="Google" id="ProtNLM"/>
    </source>
</evidence>
<evidence type="ECO:0000256" key="2">
    <source>
        <dbReference type="SAM" id="Phobius"/>
    </source>
</evidence>
<feature type="transmembrane region" description="Helical" evidence="2">
    <location>
        <begin position="12"/>
        <end position="29"/>
    </location>
</feature>
<feature type="region of interest" description="Disordered" evidence="1">
    <location>
        <begin position="30"/>
        <end position="55"/>
    </location>
</feature>
<keyword evidence="2" id="KW-1133">Transmembrane helix</keyword>
<dbReference type="Proteomes" id="UP000019141">
    <property type="component" value="Unassembled WGS sequence"/>
</dbReference>
<evidence type="ECO:0000313" key="4">
    <source>
        <dbReference type="Proteomes" id="UP000019141"/>
    </source>
</evidence>
<proteinExistence type="predicted"/>
<dbReference type="InterPro" id="IPR006311">
    <property type="entry name" value="TAT_signal"/>
</dbReference>
<accession>W4LIK4</accession>
<dbReference type="HOGENOM" id="CLU_2786110_0_0_7"/>
<evidence type="ECO:0000256" key="1">
    <source>
        <dbReference type="SAM" id="MobiDB-lite"/>
    </source>
</evidence>
<name>W4LIK4_ENTF1</name>
<comment type="caution">
    <text evidence="3">The sequence shown here is derived from an EMBL/GenBank/DDBJ whole genome shotgun (WGS) entry which is preliminary data.</text>
</comment>
<keyword evidence="2" id="KW-0472">Membrane</keyword>